<comment type="caution">
    <text evidence="1">The sequence shown here is derived from an EMBL/GenBank/DDBJ whole genome shotgun (WGS) entry which is preliminary data.</text>
</comment>
<name>A0AAV1U8I1_9STRA</name>
<sequence>MVSSKGLASTSSQLAGTQVSSHHVAFNYSMNVMALLFYIQRFYEHSEPQDLETREQTESLAGGEKIGWESAEGVDVASGRATRYCCKRQTGVSDTA</sequence>
<proteinExistence type="predicted"/>
<dbReference type="EMBL" id="CAKLBY020000153">
    <property type="protein sequence ID" value="CAK7929685.1"/>
    <property type="molecule type" value="Genomic_DNA"/>
</dbReference>
<protein>
    <submittedName>
        <fullName evidence="1">Uncharacterized protein</fullName>
    </submittedName>
</protein>
<evidence type="ECO:0000313" key="1">
    <source>
        <dbReference type="EMBL" id="CAK7929685.1"/>
    </source>
</evidence>
<evidence type="ECO:0000313" key="2">
    <source>
        <dbReference type="Proteomes" id="UP001162060"/>
    </source>
</evidence>
<gene>
    <name evidence="1" type="ORF">PM001_LOCUS14835</name>
</gene>
<dbReference type="AlphaFoldDB" id="A0AAV1U8I1"/>
<dbReference type="Proteomes" id="UP001162060">
    <property type="component" value="Unassembled WGS sequence"/>
</dbReference>
<organism evidence="1 2">
    <name type="scientific">Peronospora matthiolae</name>
    <dbReference type="NCBI Taxonomy" id="2874970"/>
    <lineage>
        <taxon>Eukaryota</taxon>
        <taxon>Sar</taxon>
        <taxon>Stramenopiles</taxon>
        <taxon>Oomycota</taxon>
        <taxon>Peronosporomycetes</taxon>
        <taxon>Peronosporales</taxon>
        <taxon>Peronosporaceae</taxon>
        <taxon>Peronospora</taxon>
    </lineage>
</organism>
<accession>A0AAV1U8I1</accession>
<reference evidence="1" key="1">
    <citation type="submission" date="2024-01" db="EMBL/GenBank/DDBJ databases">
        <authorList>
            <person name="Webb A."/>
        </authorList>
    </citation>
    <scope>NUCLEOTIDE SEQUENCE</scope>
    <source>
        <strain evidence="1">Pm1</strain>
    </source>
</reference>